<evidence type="ECO:0000313" key="1">
    <source>
        <dbReference type="EMBL" id="AUX24892.1"/>
    </source>
</evidence>
<protein>
    <recommendedName>
        <fullName evidence="3">DUF3396 domain-containing protein</fullName>
    </recommendedName>
</protein>
<evidence type="ECO:0000313" key="2">
    <source>
        <dbReference type="Proteomes" id="UP000295781"/>
    </source>
</evidence>
<proteinExistence type="predicted"/>
<dbReference type="AlphaFoldDB" id="A0A4V0NE45"/>
<dbReference type="Proteomes" id="UP000295781">
    <property type="component" value="Chromosome"/>
</dbReference>
<dbReference type="OrthoDB" id="8986326at2"/>
<dbReference type="EMBL" id="CP012670">
    <property type="protein sequence ID" value="AUX24892.1"/>
    <property type="molecule type" value="Genomic_DNA"/>
</dbReference>
<dbReference type="RefSeq" id="WP_129351459.1">
    <property type="nucleotide sequence ID" value="NZ_CP012670.1"/>
</dbReference>
<evidence type="ECO:0008006" key="3">
    <source>
        <dbReference type="Google" id="ProtNLM"/>
    </source>
</evidence>
<name>A0A4V0NE45_SORCE</name>
<dbReference type="Pfam" id="PF11876">
    <property type="entry name" value="TsiV"/>
    <property type="match status" value="1"/>
</dbReference>
<accession>A0A4V0NE45</accession>
<organism evidence="1 2">
    <name type="scientific">Sorangium cellulosum</name>
    <name type="common">Polyangium cellulosum</name>
    <dbReference type="NCBI Taxonomy" id="56"/>
    <lineage>
        <taxon>Bacteria</taxon>
        <taxon>Pseudomonadati</taxon>
        <taxon>Myxococcota</taxon>
        <taxon>Polyangia</taxon>
        <taxon>Polyangiales</taxon>
        <taxon>Polyangiaceae</taxon>
        <taxon>Sorangium</taxon>
    </lineage>
</organism>
<gene>
    <name evidence="1" type="ORF">SOCEGT47_054320</name>
</gene>
<reference evidence="1 2" key="1">
    <citation type="submission" date="2015-09" db="EMBL/GenBank/DDBJ databases">
        <title>Sorangium comparison.</title>
        <authorList>
            <person name="Zaburannyi N."/>
            <person name="Bunk B."/>
            <person name="Overmann J."/>
            <person name="Mueller R."/>
        </authorList>
    </citation>
    <scope>NUCLEOTIDE SEQUENCE [LARGE SCALE GENOMIC DNA]</scope>
    <source>
        <strain evidence="1 2">So ceGT47</strain>
    </source>
</reference>
<sequence>MSEELQEIRSVLDEHLSVKDGEGRTVLQIALLVTVYFDDPYRHDVREAVVSCCEDYFQLCGQHLRWALNPDTKLMEPFGRGKGSNPRAWLLARGEDESFSFIYHGAEYQRGASAFSLDGLGMERRPYRKLGYFRVMFPLLWFADRQLALPEVLLGICSKLRPVAGYGGIGVAESPDDSINRKYEPVVYDWAQRFPGLEADYPISHALWQIDGREGGKGGIKGVNWLTVVGDCWLEEMGGSDTVAAELAALDSRFLVHRYEGGIMIQAGPHPQLGSAEHNRWPELYVKLAKYLKPIRITQHRPFHQRGPGLRFDLERSEAWLRRFDDR</sequence>
<dbReference type="InterPro" id="IPR021815">
    <property type="entry name" value="TsiV"/>
</dbReference>